<evidence type="ECO:0000313" key="3">
    <source>
        <dbReference type="RefSeq" id="XP_016511633.1"/>
    </source>
</evidence>
<dbReference type="PaxDb" id="4097-A0A1S4DE69"/>
<proteinExistence type="predicted"/>
<evidence type="ECO:0000256" key="1">
    <source>
        <dbReference type="SAM" id="MobiDB-lite"/>
    </source>
</evidence>
<dbReference type="OrthoDB" id="19261at2759"/>
<organism evidence="2 3">
    <name type="scientific">Nicotiana tabacum</name>
    <name type="common">Common tobacco</name>
    <dbReference type="NCBI Taxonomy" id="4097"/>
    <lineage>
        <taxon>Eukaryota</taxon>
        <taxon>Viridiplantae</taxon>
        <taxon>Streptophyta</taxon>
        <taxon>Embryophyta</taxon>
        <taxon>Tracheophyta</taxon>
        <taxon>Spermatophyta</taxon>
        <taxon>Magnoliopsida</taxon>
        <taxon>eudicotyledons</taxon>
        <taxon>Gunneridae</taxon>
        <taxon>Pentapetalae</taxon>
        <taxon>asterids</taxon>
        <taxon>lamiids</taxon>
        <taxon>Solanales</taxon>
        <taxon>Solanaceae</taxon>
        <taxon>Nicotianoideae</taxon>
        <taxon>Nicotianeae</taxon>
        <taxon>Nicotiana</taxon>
    </lineage>
</organism>
<protein>
    <submittedName>
        <fullName evidence="3">Cytochrome b561 domain-containing protein At4g18260-like</fullName>
    </submittedName>
    <submittedName>
        <fullName evidence="3">Uncharacterized protein LOC107828778</fullName>
    </submittedName>
</protein>
<dbReference type="GeneID" id="107828778"/>
<feature type="region of interest" description="Disordered" evidence="1">
    <location>
        <begin position="91"/>
        <end position="114"/>
    </location>
</feature>
<dbReference type="GO" id="GO:0016491">
    <property type="term" value="F:oxidoreductase activity"/>
    <property type="evidence" value="ECO:0000318"/>
    <property type="project" value="GO_Central"/>
</dbReference>
<evidence type="ECO:0000313" key="2">
    <source>
        <dbReference type="Proteomes" id="UP000790787"/>
    </source>
</evidence>
<dbReference type="RefSeq" id="XP_016511633.1">
    <property type="nucleotide sequence ID" value="XM_016656147.1"/>
</dbReference>
<dbReference type="AlphaFoldDB" id="A0A1S4DE69"/>
<dbReference type="Proteomes" id="UP000790787">
    <property type="component" value="Chromosome 2"/>
</dbReference>
<dbReference type="STRING" id="4097.A0A1S4DE69"/>
<reference evidence="2" key="1">
    <citation type="journal article" date="2014" name="Nat. Commun.">
        <title>The tobacco genome sequence and its comparison with those of tomato and potato.</title>
        <authorList>
            <person name="Sierro N."/>
            <person name="Battey J.N."/>
            <person name="Ouadi S."/>
            <person name="Bakaher N."/>
            <person name="Bovet L."/>
            <person name="Willig A."/>
            <person name="Goepfert S."/>
            <person name="Peitsch M.C."/>
            <person name="Ivanov N.V."/>
        </authorList>
    </citation>
    <scope>NUCLEOTIDE SEQUENCE [LARGE SCALE GENOMIC DNA]</scope>
</reference>
<keyword evidence="2" id="KW-1185">Reference proteome</keyword>
<accession>A0A1S4DE69</accession>
<name>A0A1S4DE69_TOBAC</name>
<sequence length="114" mass="13168">MGFLMPIGILVMRMSNAYWHENQYLNREAKEGAYGFISTEIVNIYTGLQARIWNWHFSVEVAVIAFIYLFQQKWHYINQSGVILGNESVLTTDQQTSPTDEKKEMSPMPSSEPC</sequence>
<dbReference type="KEGG" id="nta:107828778"/>
<gene>
    <name evidence="3" type="primary">LOC107828778</name>
</gene>
<reference evidence="3" key="2">
    <citation type="submission" date="2025-08" db="UniProtKB">
        <authorList>
            <consortium name="RefSeq"/>
        </authorList>
    </citation>
    <scope>IDENTIFICATION</scope>
    <source>
        <tissue evidence="3">Leaf</tissue>
    </source>
</reference>